<dbReference type="AlphaFoldDB" id="A0AAV1R753"/>
<gene>
    <name evidence="1" type="ORF">DCAF_LOCUS6588</name>
</gene>
<accession>A0AAV1R753</accession>
<dbReference type="Proteomes" id="UP001314170">
    <property type="component" value="Unassembled WGS sequence"/>
</dbReference>
<keyword evidence="2" id="KW-1185">Reference proteome</keyword>
<name>A0AAV1R753_9ROSI</name>
<evidence type="ECO:0000313" key="2">
    <source>
        <dbReference type="Proteomes" id="UP001314170"/>
    </source>
</evidence>
<dbReference type="EMBL" id="CAWUPB010000903">
    <property type="protein sequence ID" value="CAK7328845.1"/>
    <property type="molecule type" value="Genomic_DNA"/>
</dbReference>
<protein>
    <submittedName>
        <fullName evidence="1">Uncharacterized protein</fullName>
    </submittedName>
</protein>
<proteinExistence type="predicted"/>
<sequence length="146" mass="15620">MQPNIPTKMPLIAQHATPQTQPATEHCPLTQTHPLPTNCDLPSTAPIFLTIDLRQYSVTEIDRPAAPKPAVDTRPVTTKLPIASALKLTVASASKQVVAPNPPKPAVAPSHGMLTRGKTGHLKAFTFSATISNTEPQSYSQVQSQQ</sequence>
<comment type="caution">
    <text evidence="1">The sequence shown here is derived from an EMBL/GenBank/DDBJ whole genome shotgun (WGS) entry which is preliminary data.</text>
</comment>
<reference evidence="1 2" key="1">
    <citation type="submission" date="2024-01" db="EMBL/GenBank/DDBJ databases">
        <authorList>
            <person name="Waweru B."/>
        </authorList>
    </citation>
    <scope>NUCLEOTIDE SEQUENCE [LARGE SCALE GENOMIC DNA]</scope>
</reference>
<evidence type="ECO:0000313" key="1">
    <source>
        <dbReference type="EMBL" id="CAK7328845.1"/>
    </source>
</evidence>
<organism evidence="1 2">
    <name type="scientific">Dovyalis caffra</name>
    <dbReference type="NCBI Taxonomy" id="77055"/>
    <lineage>
        <taxon>Eukaryota</taxon>
        <taxon>Viridiplantae</taxon>
        <taxon>Streptophyta</taxon>
        <taxon>Embryophyta</taxon>
        <taxon>Tracheophyta</taxon>
        <taxon>Spermatophyta</taxon>
        <taxon>Magnoliopsida</taxon>
        <taxon>eudicotyledons</taxon>
        <taxon>Gunneridae</taxon>
        <taxon>Pentapetalae</taxon>
        <taxon>rosids</taxon>
        <taxon>fabids</taxon>
        <taxon>Malpighiales</taxon>
        <taxon>Salicaceae</taxon>
        <taxon>Flacourtieae</taxon>
        <taxon>Dovyalis</taxon>
    </lineage>
</organism>